<keyword evidence="5" id="KW-1185">Reference proteome</keyword>
<feature type="compositionally biased region" description="Acidic residues" evidence="1">
    <location>
        <begin position="283"/>
        <end position="300"/>
    </location>
</feature>
<feature type="transmembrane region" description="Helical" evidence="2">
    <location>
        <begin position="188"/>
        <end position="208"/>
    </location>
</feature>
<keyword evidence="2" id="KW-1133">Transmembrane helix</keyword>
<dbReference type="AlphaFoldDB" id="A0A5C3PRR0"/>
<organism evidence="4 5">
    <name type="scientific">Polyporus arcularius HHB13444</name>
    <dbReference type="NCBI Taxonomy" id="1314778"/>
    <lineage>
        <taxon>Eukaryota</taxon>
        <taxon>Fungi</taxon>
        <taxon>Dikarya</taxon>
        <taxon>Basidiomycota</taxon>
        <taxon>Agaricomycotina</taxon>
        <taxon>Agaricomycetes</taxon>
        <taxon>Polyporales</taxon>
        <taxon>Polyporaceae</taxon>
        <taxon>Polyporus</taxon>
    </lineage>
</organism>
<protein>
    <recommendedName>
        <fullName evidence="3">DUF6533 domain-containing protein</fullName>
    </recommendedName>
</protein>
<accession>A0A5C3PRR0</accession>
<sequence length="334" mass="36433">MSSDADAAAATVALFNTLYIGEYCNVAAAALFIYDVIVTFAQEVVCFWTSKRAGAALLFFVNKWISVTYYVMLLARFAPFSTEQRWIALEALEIMQFVPWAVFSALRAYVLSRNIPLGIIVLALSLAPVGSNLVRYAYDVSGVVYPPFGCVETDYTTEAVNFRDALRVDLRRSKRPSLQDILFRDGTIYFVILFVLNILHLIFSLTALASTDNNGTSDVTSFTAPLTAILISRFLLDLQEANQAVVRIDDPQRTSRNPWDDTPSIISSLGAFIDPDRPARSDDDMEWDVDLLPDGEDDGGAEVSETQAGESSSSSAIAVSSSFAAAASSTSSSV</sequence>
<feature type="domain" description="DUF6533" evidence="3">
    <location>
        <begin position="23"/>
        <end position="66"/>
    </location>
</feature>
<dbReference type="InterPro" id="IPR045340">
    <property type="entry name" value="DUF6533"/>
</dbReference>
<feature type="transmembrane region" description="Helical" evidence="2">
    <location>
        <begin position="87"/>
        <end position="110"/>
    </location>
</feature>
<dbReference type="Pfam" id="PF20151">
    <property type="entry name" value="DUF6533"/>
    <property type="match status" value="1"/>
</dbReference>
<keyword evidence="2" id="KW-0812">Transmembrane</keyword>
<feature type="transmembrane region" description="Helical" evidence="2">
    <location>
        <begin position="117"/>
        <end position="138"/>
    </location>
</feature>
<feature type="transmembrane region" description="Helical" evidence="2">
    <location>
        <begin position="53"/>
        <end position="75"/>
    </location>
</feature>
<evidence type="ECO:0000259" key="3">
    <source>
        <dbReference type="Pfam" id="PF20151"/>
    </source>
</evidence>
<dbReference type="InParanoid" id="A0A5C3PRR0"/>
<evidence type="ECO:0000256" key="1">
    <source>
        <dbReference type="SAM" id="MobiDB-lite"/>
    </source>
</evidence>
<evidence type="ECO:0000313" key="4">
    <source>
        <dbReference type="EMBL" id="TFK92081.1"/>
    </source>
</evidence>
<dbReference type="Proteomes" id="UP000308197">
    <property type="component" value="Unassembled WGS sequence"/>
</dbReference>
<feature type="region of interest" description="Disordered" evidence="1">
    <location>
        <begin position="274"/>
        <end position="316"/>
    </location>
</feature>
<proteinExistence type="predicted"/>
<feature type="transmembrane region" description="Helical" evidence="2">
    <location>
        <begin position="20"/>
        <end position="41"/>
    </location>
</feature>
<keyword evidence="2" id="KW-0472">Membrane</keyword>
<evidence type="ECO:0000313" key="5">
    <source>
        <dbReference type="Proteomes" id="UP000308197"/>
    </source>
</evidence>
<reference evidence="4 5" key="1">
    <citation type="journal article" date="2019" name="Nat. Ecol. Evol.">
        <title>Megaphylogeny resolves global patterns of mushroom evolution.</title>
        <authorList>
            <person name="Varga T."/>
            <person name="Krizsan K."/>
            <person name="Foldi C."/>
            <person name="Dima B."/>
            <person name="Sanchez-Garcia M."/>
            <person name="Sanchez-Ramirez S."/>
            <person name="Szollosi G.J."/>
            <person name="Szarkandi J.G."/>
            <person name="Papp V."/>
            <person name="Albert L."/>
            <person name="Andreopoulos W."/>
            <person name="Angelini C."/>
            <person name="Antonin V."/>
            <person name="Barry K.W."/>
            <person name="Bougher N.L."/>
            <person name="Buchanan P."/>
            <person name="Buyck B."/>
            <person name="Bense V."/>
            <person name="Catcheside P."/>
            <person name="Chovatia M."/>
            <person name="Cooper J."/>
            <person name="Damon W."/>
            <person name="Desjardin D."/>
            <person name="Finy P."/>
            <person name="Geml J."/>
            <person name="Haridas S."/>
            <person name="Hughes K."/>
            <person name="Justo A."/>
            <person name="Karasinski D."/>
            <person name="Kautmanova I."/>
            <person name="Kiss B."/>
            <person name="Kocsube S."/>
            <person name="Kotiranta H."/>
            <person name="LaButti K.M."/>
            <person name="Lechner B.E."/>
            <person name="Liimatainen K."/>
            <person name="Lipzen A."/>
            <person name="Lukacs Z."/>
            <person name="Mihaltcheva S."/>
            <person name="Morgado L.N."/>
            <person name="Niskanen T."/>
            <person name="Noordeloos M.E."/>
            <person name="Ohm R.A."/>
            <person name="Ortiz-Santana B."/>
            <person name="Ovrebo C."/>
            <person name="Racz N."/>
            <person name="Riley R."/>
            <person name="Savchenko A."/>
            <person name="Shiryaev A."/>
            <person name="Soop K."/>
            <person name="Spirin V."/>
            <person name="Szebenyi C."/>
            <person name="Tomsovsky M."/>
            <person name="Tulloss R.E."/>
            <person name="Uehling J."/>
            <person name="Grigoriev I.V."/>
            <person name="Vagvolgyi C."/>
            <person name="Papp T."/>
            <person name="Martin F.M."/>
            <person name="Miettinen O."/>
            <person name="Hibbett D.S."/>
            <person name="Nagy L.G."/>
        </authorList>
    </citation>
    <scope>NUCLEOTIDE SEQUENCE [LARGE SCALE GENOMIC DNA]</scope>
    <source>
        <strain evidence="4 5">HHB13444</strain>
    </source>
</reference>
<dbReference type="EMBL" id="ML211005">
    <property type="protein sequence ID" value="TFK92081.1"/>
    <property type="molecule type" value="Genomic_DNA"/>
</dbReference>
<gene>
    <name evidence="4" type="ORF">K466DRAFT_659526</name>
</gene>
<evidence type="ECO:0000256" key="2">
    <source>
        <dbReference type="SAM" id="Phobius"/>
    </source>
</evidence>
<name>A0A5C3PRR0_9APHY</name>
<dbReference type="STRING" id="1314778.A0A5C3PRR0"/>